<feature type="compositionally biased region" description="Acidic residues" evidence="1">
    <location>
        <begin position="63"/>
        <end position="76"/>
    </location>
</feature>
<protein>
    <submittedName>
        <fullName evidence="2">Uncharacterized protein</fullName>
    </submittedName>
</protein>
<evidence type="ECO:0000313" key="2">
    <source>
        <dbReference type="EMBL" id="CAB9515198.1"/>
    </source>
</evidence>
<accession>A0A9N8HHD5</accession>
<comment type="caution">
    <text evidence="2">The sequence shown here is derived from an EMBL/GenBank/DDBJ whole genome shotgun (WGS) entry which is preliminary data.</text>
</comment>
<gene>
    <name evidence="2" type="ORF">SEMRO_699_G189420.1</name>
</gene>
<dbReference type="EMBL" id="CAICTM010000698">
    <property type="protein sequence ID" value="CAB9515198.1"/>
    <property type="molecule type" value="Genomic_DNA"/>
</dbReference>
<feature type="compositionally biased region" description="Basic and acidic residues" evidence="1">
    <location>
        <begin position="96"/>
        <end position="105"/>
    </location>
</feature>
<name>A0A9N8HHD5_9STRA</name>
<proteinExistence type="predicted"/>
<organism evidence="2 3">
    <name type="scientific">Seminavis robusta</name>
    <dbReference type="NCBI Taxonomy" id="568900"/>
    <lineage>
        <taxon>Eukaryota</taxon>
        <taxon>Sar</taxon>
        <taxon>Stramenopiles</taxon>
        <taxon>Ochrophyta</taxon>
        <taxon>Bacillariophyta</taxon>
        <taxon>Bacillariophyceae</taxon>
        <taxon>Bacillariophycidae</taxon>
        <taxon>Naviculales</taxon>
        <taxon>Naviculaceae</taxon>
        <taxon>Seminavis</taxon>
    </lineage>
</organism>
<feature type="compositionally biased region" description="Polar residues" evidence="1">
    <location>
        <begin position="1"/>
        <end position="10"/>
    </location>
</feature>
<evidence type="ECO:0000313" key="3">
    <source>
        <dbReference type="Proteomes" id="UP001153069"/>
    </source>
</evidence>
<reference evidence="2" key="1">
    <citation type="submission" date="2020-06" db="EMBL/GenBank/DDBJ databases">
        <authorList>
            <consortium name="Plant Systems Biology data submission"/>
        </authorList>
    </citation>
    <scope>NUCLEOTIDE SEQUENCE</scope>
    <source>
        <strain evidence="2">D6</strain>
    </source>
</reference>
<feature type="compositionally biased region" description="Polar residues" evidence="1">
    <location>
        <begin position="107"/>
        <end position="118"/>
    </location>
</feature>
<evidence type="ECO:0000256" key="1">
    <source>
        <dbReference type="SAM" id="MobiDB-lite"/>
    </source>
</evidence>
<sequence length="179" mass="19708">MASPLPSNGIIQGKKKPTTVTPLNPTAKPQNKRPKRSTINPTAKPQNKRPKRSKSHDGFDSECSSDSDSDSSDSDSSEYLPPPTKRQGPTTVSVSVHDDSVHDDSVPLSSPHTRQVTRAPSPVVLIDRPPKHLLCMPLNASPEIIEILLPHAKLIYAEVRKYNLITYPHDHFAQVIKES</sequence>
<dbReference type="Proteomes" id="UP001153069">
    <property type="component" value="Unassembled WGS sequence"/>
</dbReference>
<dbReference type="AlphaFoldDB" id="A0A9N8HHD5"/>
<keyword evidence="3" id="KW-1185">Reference proteome</keyword>
<feature type="region of interest" description="Disordered" evidence="1">
    <location>
        <begin position="1"/>
        <end position="119"/>
    </location>
</feature>
<feature type="compositionally biased region" description="Polar residues" evidence="1">
    <location>
        <begin position="18"/>
        <end position="29"/>
    </location>
</feature>